<comment type="caution">
    <text evidence="5">The sequence shown here is derived from an EMBL/GenBank/DDBJ whole genome shotgun (WGS) entry which is preliminary data.</text>
</comment>
<comment type="similarity">
    <text evidence="1 3 4">Belongs to the GroES chaperonin family.</text>
</comment>
<dbReference type="GO" id="GO:0005524">
    <property type="term" value="F:ATP binding"/>
    <property type="evidence" value="ECO:0007669"/>
    <property type="project" value="InterPro"/>
</dbReference>
<dbReference type="AlphaFoldDB" id="A0A9D1SRE7"/>
<reference evidence="5" key="1">
    <citation type="submission" date="2020-10" db="EMBL/GenBank/DDBJ databases">
        <authorList>
            <person name="Gilroy R."/>
        </authorList>
    </citation>
    <scope>NUCLEOTIDE SEQUENCE</scope>
    <source>
        <strain evidence="5">CHK154-7741</strain>
    </source>
</reference>
<dbReference type="GO" id="GO:0051082">
    <property type="term" value="F:unfolded protein binding"/>
    <property type="evidence" value="ECO:0007669"/>
    <property type="project" value="TreeGrafter"/>
</dbReference>
<accession>A0A9D1SRE7</accession>
<comment type="function">
    <text evidence="3 4">Together with the chaperonin GroEL, plays an essential role in assisting protein folding. The GroEL-GroES system forms a nano-cage that allows encapsulation of the non-native substrate proteins and provides a physical environment optimized to promote and accelerate protein folding. GroES binds to the apical surface of the GroEL ring, thereby capping the opening of the GroEL channel.</text>
</comment>
<evidence type="ECO:0000313" key="5">
    <source>
        <dbReference type="EMBL" id="HIU92963.1"/>
    </source>
</evidence>
<protein>
    <recommendedName>
        <fullName evidence="3">Co-chaperonin GroES</fullName>
    </recommendedName>
    <alternativeName>
        <fullName evidence="3">10 kDa chaperonin</fullName>
    </alternativeName>
    <alternativeName>
        <fullName evidence="3">Chaperonin-10</fullName>
        <shortName evidence="3">Cpn10</shortName>
    </alternativeName>
</protein>
<dbReference type="GO" id="GO:0051087">
    <property type="term" value="F:protein-folding chaperone binding"/>
    <property type="evidence" value="ECO:0007669"/>
    <property type="project" value="TreeGrafter"/>
</dbReference>
<dbReference type="Gene3D" id="2.30.33.40">
    <property type="entry name" value="GroES chaperonin"/>
    <property type="match status" value="1"/>
</dbReference>
<evidence type="ECO:0000256" key="3">
    <source>
        <dbReference type="HAMAP-Rule" id="MF_00580"/>
    </source>
</evidence>
<gene>
    <name evidence="3" type="primary">groES</name>
    <name evidence="3" type="synonym">groS</name>
    <name evidence="5" type="ORF">IAD26_07510</name>
</gene>
<evidence type="ECO:0000256" key="4">
    <source>
        <dbReference type="RuleBase" id="RU000535"/>
    </source>
</evidence>
<dbReference type="GO" id="GO:0044183">
    <property type="term" value="F:protein folding chaperone"/>
    <property type="evidence" value="ECO:0007669"/>
    <property type="project" value="InterPro"/>
</dbReference>
<dbReference type="Proteomes" id="UP000886748">
    <property type="component" value="Unassembled WGS sequence"/>
</dbReference>
<dbReference type="GO" id="GO:0046872">
    <property type="term" value="F:metal ion binding"/>
    <property type="evidence" value="ECO:0007669"/>
    <property type="project" value="TreeGrafter"/>
</dbReference>
<keyword evidence="3" id="KW-0963">Cytoplasm</keyword>
<evidence type="ECO:0000256" key="2">
    <source>
        <dbReference type="ARBA" id="ARBA00023186"/>
    </source>
</evidence>
<dbReference type="PANTHER" id="PTHR10772:SF58">
    <property type="entry name" value="CO-CHAPERONIN GROES"/>
    <property type="match status" value="1"/>
</dbReference>
<evidence type="ECO:0000256" key="1">
    <source>
        <dbReference type="ARBA" id="ARBA00006975"/>
    </source>
</evidence>
<dbReference type="PRINTS" id="PR00297">
    <property type="entry name" value="CHAPERONIN10"/>
</dbReference>
<dbReference type="EMBL" id="DVOD01000055">
    <property type="protein sequence ID" value="HIU92963.1"/>
    <property type="molecule type" value="Genomic_DNA"/>
</dbReference>
<evidence type="ECO:0000313" key="6">
    <source>
        <dbReference type="Proteomes" id="UP000886748"/>
    </source>
</evidence>
<name>A0A9D1SRE7_9CLOT</name>
<dbReference type="Pfam" id="PF00166">
    <property type="entry name" value="Cpn10"/>
    <property type="match status" value="1"/>
</dbReference>
<dbReference type="SUPFAM" id="SSF50129">
    <property type="entry name" value="GroES-like"/>
    <property type="match status" value="1"/>
</dbReference>
<dbReference type="InterPro" id="IPR018369">
    <property type="entry name" value="Chaprnonin_Cpn10_CS"/>
</dbReference>
<dbReference type="InterPro" id="IPR011032">
    <property type="entry name" value="GroES-like_sf"/>
</dbReference>
<dbReference type="GO" id="GO:0005737">
    <property type="term" value="C:cytoplasm"/>
    <property type="evidence" value="ECO:0007669"/>
    <property type="project" value="UniProtKB-SubCell"/>
</dbReference>
<sequence length="109" mass="11859">MKIHVLAKIKEDIMSIRPLGDKLVIKVIEDTEQTSGGIFIPDSAKEKPQKGEVVAVGPGKTLDDGKKEEMEVKVGEKVLFAKYAGTDVKMGDETFKIMSVKDVLGVLEA</sequence>
<comment type="subunit">
    <text evidence="3">Heptamer of 7 subunits arranged in a ring. Interacts with the chaperonin GroEL.</text>
</comment>
<dbReference type="NCBIfam" id="NF001531">
    <property type="entry name" value="PRK00364.2-2"/>
    <property type="match status" value="1"/>
</dbReference>
<dbReference type="PANTHER" id="PTHR10772">
    <property type="entry name" value="10 KDA HEAT SHOCK PROTEIN"/>
    <property type="match status" value="1"/>
</dbReference>
<dbReference type="SMART" id="SM00883">
    <property type="entry name" value="Cpn10"/>
    <property type="match status" value="1"/>
</dbReference>
<dbReference type="PROSITE" id="PS00681">
    <property type="entry name" value="CHAPERONINS_CPN10"/>
    <property type="match status" value="1"/>
</dbReference>
<dbReference type="HAMAP" id="MF_00580">
    <property type="entry name" value="CH10"/>
    <property type="match status" value="1"/>
</dbReference>
<proteinExistence type="inferred from homology"/>
<reference evidence="5" key="2">
    <citation type="journal article" date="2021" name="PeerJ">
        <title>Extensive microbial diversity within the chicken gut microbiome revealed by metagenomics and culture.</title>
        <authorList>
            <person name="Gilroy R."/>
            <person name="Ravi A."/>
            <person name="Getino M."/>
            <person name="Pursley I."/>
            <person name="Horton D.L."/>
            <person name="Alikhan N.F."/>
            <person name="Baker D."/>
            <person name="Gharbi K."/>
            <person name="Hall N."/>
            <person name="Watson M."/>
            <person name="Adriaenssens E.M."/>
            <person name="Foster-Nyarko E."/>
            <person name="Jarju S."/>
            <person name="Secka A."/>
            <person name="Antonio M."/>
            <person name="Oren A."/>
            <person name="Chaudhuri R.R."/>
            <person name="La Ragione R."/>
            <person name="Hildebrand F."/>
            <person name="Pallen M.J."/>
        </authorList>
    </citation>
    <scope>NUCLEOTIDE SEQUENCE</scope>
    <source>
        <strain evidence="5">CHK154-7741</strain>
    </source>
</reference>
<comment type="subcellular location">
    <subcellularLocation>
        <location evidence="3">Cytoplasm</location>
    </subcellularLocation>
</comment>
<dbReference type="FunFam" id="2.30.33.40:FF:000001">
    <property type="entry name" value="10 kDa chaperonin"/>
    <property type="match status" value="1"/>
</dbReference>
<keyword evidence="2 3" id="KW-0143">Chaperone</keyword>
<dbReference type="NCBIfam" id="NF001533">
    <property type="entry name" value="PRK00364.2-4"/>
    <property type="match status" value="1"/>
</dbReference>
<dbReference type="CDD" id="cd00320">
    <property type="entry name" value="cpn10"/>
    <property type="match status" value="1"/>
</dbReference>
<organism evidence="5 6">
    <name type="scientific">Candidatus Limenecus avicola</name>
    <dbReference type="NCBI Taxonomy" id="2840847"/>
    <lineage>
        <taxon>Bacteria</taxon>
        <taxon>Bacillati</taxon>
        <taxon>Bacillota</taxon>
        <taxon>Clostridia</taxon>
        <taxon>Eubacteriales</taxon>
        <taxon>Clostridiaceae</taxon>
        <taxon>Clostridiaceae incertae sedis</taxon>
        <taxon>Candidatus Limenecus</taxon>
    </lineage>
</organism>
<dbReference type="InterPro" id="IPR020818">
    <property type="entry name" value="Chaperonin_GroES"/>
</dbReference>
<dbReference type="InterPro" id="IPR037124">
    <property type="entry name" value="Chaperonin_GroES_sf"/>
</dbReference>